<evidence type="ECO:0000256" key="4">
    <source>
        <dbReference type="ARBA" id="ARBA00022448"/>
    </source>
</evidence>
<dbReference type="PANTHER" id="PTHR43776:SF15">
    <property type="entry name" value="GLUTATHIONE IMPORT ATP-BINDING PROTEIN GSIA"/>
    <property type="match status" value="1"/>
</dbReference>
<dbReference type="PROSITE" id="PS50893">
    <property type="entry name" value="ABC_TRANSPORTER_2"/>
    <property type="match status" value="1"/>
</dbReference>
<dbReference type="KEGG" id="vzi:G5S32_21305"/>
<dbReference type="GO" id="GO:0016887">
    <property type="term" value="F:ATP hydrolysis activity"/>
    <property type="evidence" value="ECO:0007669"/>
    <property type="project" value="InterPro"/>
</dbReference>
<dbReference type="AlphaFoldDB" id="A0A6G7CQW8"/>
<comment type="function">
    <text evidence="11">Part of the ABC transporter complex GsiABCD involved in glutathione import. Responsible for energy coupling to the transport system.</text>
</comment>
<keyword evidence="6" id="KW-0997">Cell inner membrane</keyword>
<dbReference type="EMBL" id="CP049332">
    <property type="protein sequence ID" value="QIH44479.1"/>
    <property type="molecule type" value="Genomic_DNA"/>
</dbReference>
<evidence type="ECO:0000256" key="7">
    <source>
        <dbReference type="ARBA" id="ARBA00022741"/>
    </source>
</evidence>
<evidence type="ECO:0000256" key="9">
    <source>
        <dbReference type="ARBA" id="ARBA00022967"/>
    </source>
</evidence>
<sequence length="261" mass="29077">MSMIEVHDLNLSFGEREAATQVLKNINLAVEENESFGLVGESGSGKTTILKCLAGIFNHWTGHLEIDGFTLEKKLQKARCRNIQMVFQDPYGSLHPLHTVESTLKEPLTIHGMDRKDERINEILLKVGLNADFRYRYPHQLSGGQRQRVAIARALILEPKILLLDEPTSALDVSVQAEILNLLAQLRVSENLTYLLVSHDLAVVAHLCSKIAVMQNGEILETLQSGDLVMTPENHPYTKMLVEASHQYSRDMASAAALVTD</sequence>
<comment type="subcellular location">
    <subcellularLocation>
        <location evidence="2">Cell inner membrane</location>
    </subcellularLocation>
    <subcellularLocation>
        <location evidence="1">Membrane</location>
        <topology evidence="1">Peripheral membrane protein</topology>
    </subcellularLocation>
</comment>
<dbReference type="CDD" id="cd03257">
    <property type="entry name" value="ABC_NikE_OppD_transporters"/>
    <property type="match status" value="1"/>
</dbReference>
<comment type="catalytic activity">
    <reaction evidence="15">
        <text>glutathione(out) + ATP + H2O = glutathione(in) + ADP + phosphate + H(+)</text>
        <dbReference type="Rhea" id="RHEA:29791"/>
        <dbReference type="ChEBI" id="CHEBI:15377"/>
        <dbReference type="ChEBI" id="CHEBI:15378"/>
        <dbReference type="ChEBI" id="CHEBI:30616"/>
        <dbReference type="ChEBI" id="CHEBI:43474"/>
        <dbReference type="ChEBI" id="CHEBI:57925"/>
        <dbReference type="ChEBI" id="CHEBI:456216"/>
        <dbReference type="EC" id="7.4.2.10"/>
    </reaction>
</comment>
<dbReference type="GO" id="GO:0005524">
    <property type="term" value="F:ATP binding"/>
    <property type="evidence" value="ECO:0007669"/>
    <property type="project" value="UniProtKB-KW"/>
</dbReference>
<keyword evidence="8 17" id="KW-0067">ATP-binding</keyword>
<dbReference type="RefSeq" id="WP_165314131.1">
    <property type="nucleotide sequence ID" value="NZ_CP049332.1"/>
</dbReference>
<evidence type="ECO:0000313" key="17">
    <source>
        <dbReference type="EMBL" id="QIH44479.1"/>
    </source>
</evidence>
<dbReference type="InterPro" id="IPR003593">
    <property type="entry name" value="AAA+_ATPase"/>
</dbReference>
<keyword evidence="10" id="KW-0472">Membrane</keyword>
<dbReference type="GO" id="GO:0005886">
    <property type="term" value="C:plasma membrane"/>
    <property type="evidence" value="ECO:0007669"/>
    <property type="project" value="UniProtKB-SubCell"/>
</dbReference>
<dbReference type="InterPro" id="IPR050319">
    <property type="entry name" value="ABC_transp_ATP-bind"/>
</dbReference>
<dbReference type="InterPro" id="IPR017871">
    <property type="entry name" value="ABC_transporter-like_CS"/>
</dbReference>
<dbReference type="SUPFAM" id="SSF52540">
    <property type="entry name" value="P-loop containing nucleoside triphosphate hydrolases"/>
    <property type="match status" value="1"/>
</dbReference>
<evidence type="ECO:0000259" key="16">
    <source>
        <dbReference type="PROSITE" id="PS50893"/>
    </source>
</evidence>
<keyword evidence="9" id="KW-1278">Translocase</keyword>
<proteinExistence type="inferred from homology"/>
<accession>A0A6G7CQW8</accession>
<dbReference type="Proteomes" id="UP000503003">
    <property type="component" value="Chromosome 2"/>
</dbReference>
<protein>
    <recommendedName>
        <fullName evidence="14">Glutathione import ATP-binding protein GsiA</fullName>
        <ecNumber evidence="13">7.4.2.10</ecNumber>
    </recommendedName>
</protein>
<keyword evidence="7" id="KW-0547">Nucleotide-binding</keyword>
<dbReference type="EC" id="7.4.2.10" evidence="13"/>
<keyword evidence="4" id="KW-0813">Transport</keyword>
<organism evidence="17 18">
    <name type="scientific">Vibrio ziniensis</name>
    <dbReference type="NCBI Taxonomy" id="2711221"/>
    <lineage>
        <taxon>Bacteria</taxon>
        <taxon>Pseudomonadati</taxon>
        <taxon>Pseudomonadota</taxon>
        <taxon>Gammaproteobacteria</taxon>
        <taxon>Vibrionales</taxon>
        <taxon>Vibrionaceae</taxon>
        <taxon>Vibrio</taxon>
    </lineage>
</organism>
<comment type="subunit">
    <text evidence="3">The complex is composed of two ATP-binding proteins (GsiA), two transmembrane proteins (GsiC and GsiD) and a solute-binding protein (GsiB).</text>
</comment>
<evidence type="ECO:0000256" key="13">
    <source>
        <dbReference type="ARBA" id="ARBA00039050"/>
    </source>
</evidence>
<evidence type="ECO:0000256" key="6">
    <source>
        <dbReference type="ARBA" id="ARBA00022519"/>
    </source>
</evidence>
<comment type="similarity">
    <text evidence="12">Belongs to the ABC transporter superfamily. Glutathione importer (TC 3.A.1.5.11) family.</text>
</comment>
<keyword evidence="5" id="KW-1003">Cell membrane</keyword>
<evidence type="ECO:0000256" key="8">
    <source>
        <dbReference type="ARBA" id="ARBA00022840"/>
    </source>
</evidence>
<feature type="domain" description="ABC transporter" evidence="16">
    <location>
        <begin position="6"/>
        <end position="241"/>
    </location>
</feature>
<evidence type="ECO:0000256" key="5">
    <source>
        <dbReference type="ARBA" id="ARBA00022475"/>
    </source>
</evidence>
<dbReference type="InterPro" id="IPR027417">
    <property type="entry name" value="P-loop_NTPase"/>
</dbReference>
<dbReference type="Gene3D" id="3.40.50.300">
    <property type="entry name" value="P-loop containing nucleotide triphosphate hydrolases"/>
    <property type="match status" value="1"/>
</dbReference>
<dbReference type="InterPro" id="IPR003439">
    <property type="entry name" value="ABC_transporter-like_ATP-bd"/>
</dbReference>
<dbReference type="PROSITE" id="PS00211">
    <property type="entry name" value="ABC_TRANSPORTER_1"/>
    <property type="match status" value="1"/>
</dbReference>
<evidence type="ECO:0000256" key="15">
    <source>
        <dbReference type="ARBA" id="ARBA00047640"/>
    </source>
</evidence>
<evidence type="ECO:0000256" key="3">
    <source>
        <dbReference type="ARBA" id="ARBA00011469"/>
    </source>
</evidence>
<evidence type="ECO:0000256" key="14">
    <source>
        <dbReference type="ARBA" id="ARBA00041187"/>
    </source>
</evidence>
<evidence type="ECO:0000313" key="18">
    <source>
        <dbReference type="Proteomes" id="UP000503003"/>
    </source>
</evidence>
<gene>
    <name evidence="17" type="ORF">G5S32_21305</name>
</gene>
<evidence type="ECO:0000256" key="12">
    <source>
        <dbReference type="ARBA" id="ARBA00038416"/>
    </source>
</evidence>
<reference evidence="17 18" key="1">
    <citation type="submission" date="2020-02" db="EMBL/GenBank/DDBJ databases">
        <title>A complete genome of a marine bacterium Vibrio sp. ZWAL4003 isolated from the mangrove sediment with the ability to degrade polysaccharides.</title>
        <authorList>
            <person name="Wu J."/>
            <person name="Qu W."/>
            <person name="Zeng R."/>
        </authorList>
    </citation>
    <scope>NUCLEOTIDE SEQUENCE [LARGE SCALE GENOMIC DNA]</scope>
    <source>
        <strain evidence="17 18">ZWAL4003</strain>
    </source>
</reference>
<dbReference type="PANTHER" id="PTHR43776">
    <property type="entry name" value="TRANSPORT ATP-BINDING PROTEIN"/>
    <property type="match status" value="1"/>
</dbReference>
<dbReference type="Pfam" id="PF00005">
    <property type="entry name" value="ABC_tran"/>
    <property type="match status" value="1"/>
</dbReference>
<evidence type="ECO:0000256" key="1">
    <source>
        <dbReference type="ARBA" id="ARBA00004170"/>
    </source>
</evidence>
<evidence type="ECO:0000256" key="10">
    <source>
        <dbReference type="ARBA" id="ARBA00023136"/>
    </source>
</evidence>
<evidence type="ECO:0000256" key="2">
    <source>
        <dbReference type="ARBA" id="ARBA00004533"/>
    </source>
</evidence>
<keyword evidence="18" id="KW-1185">Reference proteome</keyword>
<name>A0A6G7CQW8_9VIBR</name>
<dbReference type="GO" id="GO:0055085">
    <property type="term" value="P:transmembrane transport"/>
    <property type="evidence" value="ECO:0007669"/>
    <property type="project" value="UniProtKB-ARBA"/>
</dbReference>
<dbReference type="SMART" id="SM00382">
    <property type="entry name" value="AAA"/>
    <property type="match status" value="1"/>
</dbReference>
<evidence type="ECO:0000256" key="11">
    <source>
        <dbReference type="ARBA" id="ARBA00037530"/>
    </source>
</evidence>